<dbReference type="PROSITE" id="PS50977">
    <property type="entry name" value="HTH_TETR_2"/>
    <property type="match status" value="1"/>
</dbReference>
<sequence>MEGDIAPDPRVRRTKAHVLAHARALLAHGGPAAVTYQELSTRARVTRQTLYRHWPTREALFVDLALERAGEGMPGGSGSPEEIVAAFLTGMRDGMQDAGNASPLTALIAHADQDPGSSNALRAIVTDRRAALNALLAPSGAQLTADEYAMLCGPVLFQRFFARTSAGDRLVRSLARRWWAERAGQASPADDAQP</sequence>
<dbReference type="InterPro" id="IPR050109">
    <property type="entry name" value="HTH-type_TetR-like_transc_reg"/>
</dbReference>
<evidence type="ECO:0000256" key="4">
    <source>
        <dbReference type="PROSITE-ProRule" id="PRU00335"/>
    </source>
</evidence>
<dbReference type="Proteomes" id="UP000581769">
    <property type="component" value="Unassembled WGS sequence"/>
</dbReference>
<dbReference type="RefSeq" id="WP_184782933.1">
    <property type="nucleotide sequence ID" value="NZ_JACHMG010000001.1"/>
</dbReference>
<dbReference type="PANTHER" id="PTHR30055:SF234">
    <property type="entry name" value="HTH-TYPE TRANSCRIPTIONAL REGULATOR BETI"/>
    <property type="match status" value="1"/>
</dbReference>
<protein>
    <submittedName>
        <fullName evidence="6">AcrR family transcriptional regulator</fullName>
    </submittedName>
</protein>
<dbReference type="InterPro" id="IPR009057">
    <property type="entry name" value="Homeodomain-like_sf"/>
</dbReference>
<dbReference type="SUPFAM" id="SSF46689">
    <property type="entry name" value="Homeodomain-like"/>
    <property type="match status" value="1"/>
</dbReference>
<feature type="DNA-binding region" description="H-T-H motif" evidence="4">
    <location>
        <begin position="35"/>
        <end position="54"/>
    </location>
</feature>
<dbReference type="GO" id="GO:0003700">
    <property type="term" value="F:DNA-binding transcription factor activity"/>
    <property type="evidence" value="ECO:0007669"/>
    <property type="project" value="TreeGrafter"/>
</dbReference>
<proteinExistence type="predicted"/>
<reference evidence="6 7" key="1">
    <citation type="submission" date="2020-08" db="EMBL/GenBank/DDBJ databases">
        <title>Sequencing the genomes of 1000 actinobacteria strains.</title>
        <authorList>
            <person name="Klenk H.-P."/>
        </authorList>
    </citation>
    <scope>NUCLEOTIDE SEQUENCE [LARGE SCALE GENOMIC DNA]</scope>
    <source>
        <strain evidence="6 7">DSM 45859</strain>
    </source>
</reference>
<evidence type="ECO:0000256" key="3">
    <source>
        <dbReference type="ARBA" id="ARBA00023163"/>
    </source>
</evidence>
<dbReference type="GO" id="GO:0000976">
    <property type="term" value="F:transcription cis-regulatory region binding"/>
    <property type="evidence" value="ECO:0007669"/>
    <property type="project" value="TreeGrafter"/>
</dbReference>
<name>A0A840J443_9PSEU</name>
<evidence type="ECO:0000259" key="5">
    <source>
        <dbReference type="PROSITE" id="PS50977"/>
    </source>
</evidence>
<accession>A0A840J443</accession>
<keyword evidence="3" id="KW-0804">Transcription</keyword>
<gene>
    <name evidence="6" type="ORF">BJY18_005692</name>
</gene>
<keyword evidence="2 4" id="KW-0238">DNA-binding</keyword>
<evidence type="ECO:0000313" key="7">
    <source>
        <dbReference type="Proteomes" id="UP000581769"/>
    </source>
</evidence>
<evidence type="ECO:0000256" key="1">
    <source>
        <dbReference type="ARBA" id="ARBA00023015"/>
    </source>
</evidence>
<dbReference type="Gene3D" id="1.10.357.10">
    <property type="entry name" value="Tetracycline Repressor, domain 2"/>
    <property type="match status" value="1"/>
</dbReference>
<dbReference type="PANTHER" id="PTHR30055">
    <property type="entry name" value="HTH-TYPE TRANSCRIPTIONAL REGULATOR RUTR"/>
    <property type="match status" value="1"/>
</dbReference>
<evidence type="ECO:0000313" key="6">
    <source>
        <dbReference type="EMBL" id="MBB4688207.1"/>
    </source>
</evidence>
<dbReference type="Pfam" id="PF00440">
    <property type="entry name" value="TetR_N"/>
    <property type="match status" value="1"/>
</dbReference>
<dbReference type="AlphaFoldDB" id="A0A840J443"/>
<dbReference type="InterPro" id="IPR001647">
    <property type="entry name" value="HTH_TetR"/>
</dbReference>
<feature type="domain" description="HTH tetR-type" evidence="5">
    <location>
        <begin position="12"/>
        <end position="72"/>
    </location>
</feature>
<comment type="caution">
    <text evidence="6">The sequence shown here is derived from an EMBL/GenBank/DDBJ whole genome shotgun (WGS) entry which is preliminary data.</text>
</comment>
<organism evidence="6 7">
    <name type="scientific">Amycolatopsis jiangsuensis</name>
    <dbReference type="NCBI Taxonomy" id="1181879"/>
    <lineage>
        <taxon>Bacteria</taxon>
        <taxon>Bacillati</taxon>
        <taxon>Actinomycetota</taxon>
        <taxon>Actinomycetes</taxon>
        <taxon>Pseudonocardiales</taxon>
        <taxon>Pseudonocardiaceae</taxon>
        <taxon>Amycolatopsis</taxon>
    </lineage>
</organism>
<keyword evidence="7" id="KW-1185">Reference proteome</keyword>
<dbReference type="EMBL" id="JACHMG010000001">
    <property type="protein sequence ID" value="MBB4688207.1"/>
    <property type="molecule type" value="Genomic_DNA"/>
</dbReference>
<evidence type="ECO:0000256" key="2">
    <source>
        <dbReference type="ARBA" id="ARBA00023125"/>
    </source>
</evidence>
<keyword evidence="1" id="KW-0805">Transcription regulation</keyword>